<dbReference type="Gene3D" id="3.40.50.1950">
    <property type="entry name" value="Flavin prenyltransferase-like"/>
    <property type="match status" value="1"/>
</dbReference>
<proteinExistence type="predicted"/>
<dbReference type="SUPFAM" id="SSF52507">
    <property type="entry name" value="Homo-oligomeric flavin-containing Cys decarboxylases, HFCD"/>
    <property type="match status" value="1"/>
</dbReference>
<evidence type="ECO:0000313" key="3">
    <source>
        <dbReference type="Proteomes" id="UP000660265"/>
    </source>
</evidence>
<keyword evidence="3" id="KW-1185">Reference proteome</keyword>
<evidence type="ECO:0000313" key="2">
    <source>
        <dbReference type="EMBL" id="GGK21763.1"/>
    </source>
</evidence>
<evidence type="ECO:0000256" key="1">
    <source>
        <dbReference type="SAM" id="MobiDB-lite"/>
    </source>
</evidence>
<reference evidence="3" key="1">
    <citation type="journal article" date="2019" name="Int. J. Syst. Evol. Microbiol.">
        <title>The Global Catalogue of Microorganisms (GCM) 10K type strain sequencing project: providing services to taxonomists for standard genome sequencing and annotation.</title>
        <authorList>
            <consortium name="The Broad Institute Genomics Platform"/>
            <consortium name="The Broad Institute Genome Sequencing Center for Infectious Disease"/>
            <person name="Wu L."/>
            <person name="Ma J."/>
        </authorList>
    </citation>
    <scope>NUCLEOTIDE SEQUENCE [LARGE SCALE GENOMIC DNA]</scope>
    <source>
        <strain evidence="3">CGMCC 4.7275</strain>
    </source>
</reference>
<organism evidence="2 3">
    <name type="scientific">Streptomyces camponoticapitis</name>
    <dbReference type="NCBI Taxonomy" id="1616125"/>
    <lineage>
        <taxon>Bacteria</taxon>
        <taxon>Bacillati</taxon>
        <taxon>Actinomycetota</taxon>
        <taxon>Actinomycetes</taxon>
        <taxon>Kitasatosporales</taxon>
        <taxon>Streptomycetaceae</taxon>
        <taxon>Streptomyces</taxon>
    </lineage>
</organism>
<dbReference type="InterPro" id="IPR036551">
    <property type="entry name" value="Flavin_trans-like"/>
</dbReference>
<protein>
    <submittedName>
        <fullName evidence="2">Uncharacterized protein</fullName>
    </submittedName>
</protein>
<name>A0ABQ2EQP2_9ACTN</name>
<gene>
    <name evidence="2" type="ORF">GCM10011583_62250</name>
</gene>
<comment type="caution">
    <text evidence="2">The sequence shown here is derived from an EMBL/GenBank/DDBJ whole genome shotgun (WGS) entry which is preliminary data.</text>
</comment>
<dbReference type="Proteomes" id="UP000660265">
    <property type="component" value="Unassembled WGS sequence"/>
</dbReference>
<sequence>MPPFGGRLLIGATGSAAVAMLPVYIGALRGAFTGTITVLMTHTATTFIPPHTVGLFADRVVTGTEPADWARENQETLAAEHDLMASCRPPPTRCPSSRRAPRRTCWPRRSRPRNSPWCSPR</sequence>
<dbReference type="EMBL" id="BMMV01000026">
    <property type="protein sequence ID" value="GGK21763.1"/>
    <property type="molecule type" value="Genomic_DNA"/>
</dbReference>
<accession>A0ABQ2EQP2</accession>
<feature type="region of interest" description="Disordered" evidence="1">
    <location>
        <begin position="81"/>
        <end position="121"/>
    </location>
</feature>
<feature type="compositionally biased region" description="Basic residues" evidence="1">
    <location>
        <begin position="99"/>
        <end position="112"/>
    </location>
</feature>